<name>A0AAN6X8M4_9PEZI</name>
<feature type="chain" id="PRO_5042975583" evidence="1">
    <location>
        <begin position="18"/>
        <end position="88"/>
    </location>
</feature>
<reference evidence="2" key="2">
    <citation type="submission" date="2023-05" db="EMBL/GenBank/DDBJ databases">
        <authorList>
            <consortium name="Lawrence Berkeley National Laboratory"/>
            <person name="Steindorff A."/>
            <person name="Hensen N."/>
            <person name="Bonometti L."/>
            <person name="Westerberg I."/>
            <person name="Brannstrom I.O."/>
            <person name="Guillou S."/>
            <person name="Cros-Aarteil S."/>
            <person name="Calhoun S."/>
            <person name="Haridas S."/>
            <person name="Kuo A."/>
            <person name="Mondo S."/>
            <person name="Pangilinan J."/>
            <person name="Riley R."/>
            <person name="Labutti K."/>
            <person name="Andreopoulos B."/>
            <person name="Lipzen A."/>
            <person name="Chen C."/>
            <person name="Yanf M."/>
            <person name="Daum C."/>
            <person name="Ng V."/>
            <person name="Clum A."/>
            <person name="Ohm R."/>
            <person name="Martin F."/>
            <person name="Silar P."/>
            <person name="Natvig D."/>
            <person name="Lalanne C."/>
            <person name="Gautier V."/>
            <person name="Ament-Velasquez S.L."/>
            <person name="Kruys A."/>
            <person name="Hutchinson M.I."/>
            <person name="Powell A.J."/>
            <person name="Barry K."/>
            <person name="Miller A.N."/>
            <person name="Grigoriev I.V."/>
            <person name="Debuchy R."/>
            <person name="Gladieux P."/>
            <person name="Thoren M.H."/>
            <person name="Johannesson H."/>
        </authorList>
    </citation>
    <scope>NUCLEOTIDE SEQUENCE</scope>
    <source>
        <strain evidence="2">CBS 315.58</strain>
    </source>
</reference>
<evidence type="ECO:0000313" key="2">
    <source>
        <dbReference type="EMBL" id="KAK4196144.1"/>
    </source>
</evidence>
<comment type="caution">
    <text evidence="2">The sequence shown here is derived from an EMBL/GenBank/DDBJ whole genome shotgun (WGS) entry which is preliminary data.</text>
</comment>
<reference evidence="2" key="1">
    <citation type="journal article" date="2023" name="Mol. Phylogenet. Evol.">
        <title>Genome-scale phylogeny and comparative genomics of the fungal order Sordariales.</title>
        <authorList>
            <person name="Hensen N."/>
            <person name="Bonometti L."/>
            <person name="Westerberg I."/>
            <person name="Brannstrom I.O."/>
            <person name="Guillou S."/>
            <person name="Cros-Aarteil S."/>
            <person name="Calhoun S."/>
            <person name="Haridas S."/>
            <person name="Kuo A."/>
            <person name="Mondo S."/>
            <person name="Pangilinan J."/>
            <person name="Riley R."/>
            <person name="LaButti K."/>
            <person name="Andreopoulos B."/>
            <person name="Lipzen A."/>
            <person name="Chen C."/>
            <person name="Yan M."/>
            <person name="Daum C."/>
            <person name="Ng V."/>
            <person name="Clum A."/>
            <person name="Steindorff A."/>
            <person name="Ohm R.A."/>
            <person name="Martin F."/>
            <person name="Silar P."/>
            <person name="Natvig D.O."/>
            <person name="Lalanne C."/>
            <person name="Gautier V."/>
            <person name="Ament-Velasquez S.L."/>
            <person name="Kruys A."/>
            <person name="Hutchinson M.I."/>
            <person name="Powell A.J."/>
            <person name="Barry K."/>
            <person name="Miller A.N."/>
            <person name="Grigoriev I.V."/>
            <person name="Debuchy R."/>
            <person name="Gladieux P."/>
            <person name="Hiltunen Thoren M."/>
            <person name="Johannesson H."/>
        </authorList>
    </citation>
    <scope>NUCLEOTIDE SEQUENCE</scope>
    <source>
        <strain evidence="2">CBS 315.58</strain>
    </source>
</reference>
<organism evidence="2 3">
    <name type="scientific">Triangularia verruculosa</name>
    <dbReference type="NCBI Taxonomy" id="2587418"/>
    <lineage>
        <taxon>Eukaryota</taxon>
        <taxon>Fungi</taxon>
        <taxon>Dikarya</taxon>
        <taxon>Ascomycota</taxon>
        <taxon>Pezizomycotina</taxon>
        <taxon>Sordariomycetes</taxon>
        <taxon>Sordariomycetidae</taxon>
        <taxon>Sordariales</taxon>
        <taxon>Podosporaceae</taxon>
        <taxon>Triangularia</taxon>
    </lineage>
</organism>
<dbReference type="AlphaFoldDB" id="A0AAN6X8M4"/>
<gene>
    <name evidence="2" type="ORF">QBC40DRAFT_11703</name>
</gene>
<keyword evidence="3" id="KW-1185">Reference proteome</keyword>
<sequence>MPSHVMLLCSLFPLVGFQDKAMNDPSSLTLFSLSLSFANIGQLFLSSCLEYYTGWPHLFPSHSALMMLSVLSGPTGAMNPNSSLVDSD</sequence>
<keyword evidence="1" id="KW-0732">Signal</keyword>
<protein>
    <submittedName>
        <fullName evidence="2">Uncharacterized protein</fullName>
    </submittedName>
</protein>
<evidence type="ECO:0000313" key="3">
    <source>
        <dbReference type="Proteomes" id="UP001303160"/>
    </source>
</evidence>
<accession>A0AAN6X8M4</accession>
<dbReference type="Proteomes" id="UP001303160">
    <property type="component" value="Unassembled WGS sequence"/>
</dbReference>
<proteinExistence type="predicted"/>
<evidence type="ECO:0000256" key="1">
    <source>
        <dbReference type="SAM" id="SignalP"/>
    </source>
</evidence>
<dbReference type="EMBL" id="MU863992">
    <property type="protein sequence ID" value="KAK4196144.1"/>
    <property type="molecule type" value="Genomic_DNA"/>
</dbReference>
<feature type="signal peptide" evidence="1">
    <location>
        <begin position="1"/>
        <end position="17"/>
    </location>
</feature>